<dbReference type="PANTHER" id="PTHR40388">
    <property type="entry name" value="BRYOPORIN"/>
    <property type="match status" value="1"/>
</dbReference>
<dbReference type="Proteomes" id="UP000265020">
    <property type="component" value="Unassembled WGS sequence"/>
</dbReference>
<keyword evidence="5" id="KW-0166">Nematocyst</keyword>
<sequence>MFFLQQVLKMSLTNRQCTVEIQNLTSRFTLCEPCAYLISGNCESPFSPFLGPSMSGTALFKKTANTACGSVAILTFDILGSPIQEKDRLAVMFSNPYDFTFYSNYYAIGLFSKDKQCDKGLYDEMYYGEEVNFVRGKASGPSLTYKAGDLIIRASMSDSYQPILKLDICDI</sequence>
<evidence type="ECO:0000256" key="2">
    <source>
        <dbReference type="ARBA" id="ARBA00004532"/>
    </source>
</evidence>
<dbReference type="GO" id="GO:0046931">
    <property type="term" value="P:pore complex assembly"/>
    <property type="evidence" value="ECO:0007669"/>
    <property type="project" value="InterPro"/>
</dbReference>
<reference evidence="6" key="1">
    <citation type="submission" date="2025-08" db="UniProtKB">
        <authorList>
            <consortium name="Ensembl"/>
        </authorList>
    </citation>
    <scope>IDENTIFICATION</scope>
</reference>
<reference evidence="6" key="2">
    <citation type="submission" date="2025-09" db="UniProtKB">
        <authorList>
            <consortium name="Ensembl"/>
        </authorList>
    </citation>
    <scope>IDENTIFICATION</scope>
</reference>
<dbReference type="GO" id="GO:0051715">
    <property type="term" value="P:cytolysis in another organism"/>
    <property type="evidence" value="ECO:0007669"/>
    <property type="project" value="InterPro"/>
</dbReference>
<name>A0A3Q2CMT3_CYPVA</name>
<keyword evidence="3" id="KW-1052">Target cell membrane</keyword>
<dbReference type="Gene3D" id="2.60.270.20">
    <property type="entry name" value="Cytolysin/lectin"/>
    <property type="match status" value="1"/>
</dbReference>
<evidence type="ECO:0000313" key="6">
    <source>
        <dbReference type="Ensembl" id="ENSCVAP00000006647.1"/>
    </source>
</evidence>
<accession>A0A3Q2CMT3</accession>
<dbReference type="SUPFAM" id="SSF63724">
    <property type="entry name" value="Cytolysin/lectin"/>
    <property type="match status" value="1"/>
</dbReference>
<dbReference type="GO" id="GO:0015267">
    <property type="term" value="F:channel activity"/>
    <property type="evidence" value="ECO:0007669"/>
    <property type="project" value="InterPro"/>
</dbReference>
<dbReference type="PANTHER" id="PTHR40388:SF2">
    <property type="entry name" value="ACTINOPORIN-LIKE PROTEIN"/>
    <property type="match status" value="1"/>
</dbReference>
<dbReference type="InterPro" id="IPR050677">
    <property type="entry name" value="Actinoporin_PFT"/>
</dbReference>
<evidence type="ECO:0000256" key="5">
    <source>
        <dbReference type="ARBA" id="ARBA00023331"/>
    </source>
</evidence>
<dbReference type="GO" id="GO:0042151">
    <property type="term" value="C:nematocyst"/>
    <property type="evidence" value="ECO:0007669"/>
    <property type="project" value="UniProtKB-SubCell"/>
</dbReference>
<evidence type="ECO:0000256" key="3">
    <source>
        <dbReference type="ARBA" id="ARBA00022537"/>
    </source>
</evidence>
<keyword evidence="4" id="KW-1053">Target membrane</keyword>
<dbReference type="InterPro" id="IPR009104">
    <property type="entry name" value="Anemon_actinoporin-like"/>
</dbReference>
<dbReference type="Ensembl" id="ENSCVAT00000004636.1">
    <property type="protein sequence ID" value="ENSCVAP00000006647.1"/>
    <property type="gene ID" value="ENSCVAG00000008215.1"/>
</dbReference>
<dbReference type="GO" id="GO:0006812">
    <property type="term" value="P:monoatomic cation transport"/>
    <property type="evidence" value="ECO:0007669"/>
    <property type="project" value="InterPro"/>
</dbReference>
<comment type="subcellular location">
    <subcellularLocation>
        <location evidence="2">Nematocyst</location>
    </subcellularLocation>
    <subcellularLocation>
        <location evidence="1">Target cell membrane</location>
    </subcellularLocation>
</comment>
<dbReference type="GeneTree" id="ENSGT00940000164286"/>
<organism evidence="6 7">
    <name type="scientific">Cyprinodon variegatus</name>
    <name type="common">Sheepshead minnow</name>
    <dbReference type="NCBI Taxonomy" id="28743"/>
    <lineage>
        <taxon>Eukaryota</taxon>
        <taxon>Metazoa</taxon>
        <taxon>Chordata</taxon>
        <taxon>Craniata</taxon>
        <taxon>Vertebrata</taxon>
        <taxon>Euteleostomi</taxon>
        <taxon>Actinopterygii</taxon>
        <taxon>Neopterygii</taxon>
        <taxon>Teleostei</taxon>
        <taxon>Neoteleostei</taxon>
        <taxon>Acanthomorphata</taxon>
        <taxon>Ovalentaria</taxon>
        <taxon>Atherinomorphae</taxon>
        <taxon>Cyprinodontiformes</taxon>
        <taxon>Cyprinodontidae</taxon>
        <taxon>Cyprinodon</taxon>
    </lineage>
</organism>
<evidence type="ECO:0000256" key="1">
    <source>
        <dbReference type="ARBA" id="ARBA00004175"/>
    </source>
</evidence>
<dbReference type="InterPro" id="IPR015926">
    <property type="entry name" value="Cytolysin/lectin"/>
</dbReference>
<proteinExistence type="predicted"/>
<evidence type="ECO:0000313" key="7">
    <source>
        <dbReference type="Proteomes" id="UP000265020"/>
    </source>
</evidence>
<dbReference type="GO" id="GO:0044218">
    <property type="term" value="C:other organism cell membrane"/>
    <property type="evidence" value="ECO:0007669"/>
    <property type="project" value="UniProtKB-KW"/>
</dbReference>
<dbReference type="AlphaFoldDB" id="A0A3Q2CMT3"/>
<evidence type="ECO:0000256" key="4">
    <source>
        <dbReference type="ARBA" id="ARBA00023298"/>
    </source>
</evidence>
<dbReference type="GO" id="GO:0046930">
    <property type="term" value="C:pore complex"/>
    <property type="evidence" value="ECO:0007669"/>
    <property type="project" value="InterPro"/>
</dbReference>
<keyword evidence="4" id="KW-0472">Membrane</keyword>
<dbReference type="Pfam" id="PF06369">
    <property type="entry name" value="Anemone_cytotox"/>
    <property type="match status" value="1"/>
</dbReference>
<dbReference type="OMA" id="NEDLYME"/>
<keyword evidence="7" id="KW-1185">Reference proteome</keyword>
<protein>
    <submittedName>
        <fullName evidence="6">DELTA-stichotoxin-Hmg2b-like</fullName>
    </submittedName>
</protein>